<sequence length="253" mass="28513">MSDYINDIQESLLAGDVTVISIIVAVVAVFITILILICRGSSNKRQGILLAGLCDSGKTLLYSRLVDNRYVDTHTSIKENRGIYRLPGSKSHNLRIIDLPGYERLRNTFLDQYKPLARGIIFVIDSSTVIKEIKEVGEYLYHLLMDSVISKNNPPILIVCNKQDQTLAKGAIVVKRLLEKELDTVRKTQAAALEETSTVHINNVFLGRRNKEFEFADLKPQKVEFVECSLCSGKDDVDKVDMEEIIIWLDKTA</sequence>
<comment type="similarity">
    <text evidence="2">Belongs to the SRP receptor beta subunit family.</text>
</comment>
<evidence type="ECO:0000256" key="3">
    <source>
        <dbReference type="ARBA" id="ARBA00020256"/>
    </source>
</evidence>
<dbReference type="CDD" id="cd04105">
    <property type="entry name" value="SR_beta"/>
    <property type="match status" value="1"/>
</dbReference>
<keyword evidence="13" id="KW-1185">Reference proteome</keyword>
<dbReference type="InterPro" id="IPR027417">
    <property type="entry name" value="P-loop_NTPase"/>
</dbReference>
<dbReference type="GO" id="GO:0043001">
    <property type="term" value="P:Golgi to plasma membrane protein transport"/>
    <property type="evidence" value="ECO:0007669"/>
    <property type="project" value="TreeGrafter"/>
</dbReference>
<dbReference type="Gene3D" id="3.40.50.300">
    <property type="entry name" value="P-loop containing nucleotide triphosphate hydrolases"/>
    <property type="match status" value="1"/>
</dbReference>
<evidence type="ECO:0000256" key="4">
    <source>
        <dbReference type="ARBA" id="ARBA00022692"/>
    </source>
</evidence>
<dbReference type="PANTHER" id="PTHR45909:SF1">
    <property type="entry name" value="ADP-RIBOSYLATION FACTOR-RELATED PROTEIN 1"/>
    <property type="match status" value="1"/>
</dbReference>
<dbReference type="GO" id="GO:0034067">
    <property type="term" value="P:protein localization to Golgi apparatus"/>
    <property type="evidence" value="ECO:0007669"/>
    <property type="project" value="TreeGrafter"/>
</dbReference>
<evidence type="ECO:0000256" key="1">
    <source>
        <dbReference type="ARBA" id="ARBA00004389"/>
    </source>
</evidence>
<proteinExistence type="inferred from homology"/>
<keyword evidence="6" id="KW-0256">Endoplasmic reticulum</keyword>
<evidence type="ECO:0000256" key="5">
    <source>
        <dbReference type="ARBA" id="ARBA00022741"/>
    </source>
</evidence>
<dbReference type="AlphaFoldDB" id="A0AAD9JJ67"/>
<comment type="subcellular location">
    <subcellularLocation>
        <location evidence="1">Endoplasmic reticulum membrane</location>
        <topology evidence="1">Single-pass membrane protein</topology>
    </subcellularLocation>
</comment>
<protein>
    <recommendedName>
        <fullName evidence="3">Signal recognition particle receptor subunit beta</fullName>
    </recommendedName>
</protein>
<dbReference type="GO" id="GO:0003924">
    <property type="term" value="F:GTPase activity"/>
    <property type="evidence" value="ECO:0007669"/>
    <property type="project" value="TreeGrafter"/>
</dbReference>
<gene>
    <name evidence="12" type="ORF">LSH36_278g03031</name>
</gene>
<evidence type="ECO:0000256" key="9">
    <source>
        <dbReference type="ARBA" id="ARBA00023136"/>
    </source>
</evidence>
<dbReference type="SUPFAM" id="SSF52540">
    <property type="entry name" value="P-loop containing nucleoside triphosphate hydrolases"/>
    <property type="match status" value="1"/>
</dbReference>
<keyword evidence="9 11" id="KW-0472">Membrane</keyword>
<evidence type="ECO:0000256" key="11">
    <source>
        <dbReference type="SAM" id="Phobius"/>
    </source>
</evidence>
<keyword evidence="8" id="KW-0342">GTP-binding</keyword>
<evidence type="ECO:0000313" key="13">
    <source>
        <dbReference type="Proteomes" id="UP001208570"/>
    </source>
</evidence>
<feature type="transmembrane region" description="Helical" evidence="11">
    <location>
        <begin position="12"/>
        <end position="37"/>
    </location>
</feature>
<comment type="caution">
    <text evidence="12">The sequence shown here is derived from an EMBL/GenBank/DDBJ whole genome shotgun (WGS) entry which is preliminary data.</text>
</comment>
<reference evidence="12" key="1">
    <citation type="journal article" date="2023" name="Mol. Biol. Evol.">
        <title>Third-Generation Sequencing Reveals the Adaptive Role of the Epigenome in Three Deep-Sea Polychaetes.</title>
        <authorList>
            <person name="Perez M."/>
            <person name="Aroh O."/>
            <person name="Sun Y."/>
            <person name="Lan Y."/>
            <person name="Juniper S.K."/>
            <person name="Young C.R."/>
            <person name="Angers B."/>
            <person name="Qian P.Y."/>
        </authorList>
    </citation>
    <scope>NUCLEOTIDE SEQUENCE</scope>
    <source>
        <strain evidence="12">P08H-3</strain>
    </source>
</reference>
<dbReference type="InterPro" id="IPR019009">
    <property type="entry name" value="SRP_receptor_beta_su"/>
</dbReference>
<dbReference type="EMBL" id="JAODUP010000278">
    <property type="protein sequence ID" value="KAK2154051.1"/>
    <property type="molecule type" value="Genomic_DNA"/>
</dbReference>
<evidence type="ECO:0000256" key="8">
    <source>
        <dbReference type="ARBA" id="ARBA00023134"/>
    </source>
</evidence>
<keyword evidence="7 11" id="KW-1133">Transmembrane helix</keyword>
<dbReference type="GO" id="GO:0005525">
    <property type="term" value="F:GTP binding"/>
    <property type="evidence" value="ECO:0007669"/>
    <property type="project" value="UniProtKB-KW"/>
</dbReference>
<dbReference type="Pfam" id="PF09439">
    <property type="entry name" value="SRPRB"/>
    <property type="match status" value="1"/>
</dbReference>
<dbReference type="PANTHER" id="PTHR45909">
    <property type="entry name" value="ADP-RIBOSYLATION FACTOR-RELATED PROTEIN 1"/>
    <property type="match status" value="1"/>
</dbReference>
<evidence type="ECO:0000256" key="7">
    <source>
        <dbReference type="ARBA" id="ARBA00022989"/>
    </source>
</evidence>
<keyword evidence="4 11" id="KW-0812">Transmembrane</keyword>
<dbReference type="Proteomes" id="UP001208570">
    <property type="component" value="Unassembled WGS sequence"/>
</dbReference>
<accession>A0AAD9JJ67</accession>
<name>A0AAD9JJ67_9ANNE</name>
<evidence type="ECO:0000256" key="2">
    <source>
        <dbReference type="ARBA" id="ARBA00005619"/>
    </source>
</evidence>
<dbReference type="GO" id="GO:0006886">
    <property type="term" value="P:intracellular protein transport"/>
    <property type="evidence" value="ECO:0007669"/>
    <property type="project" value="TreeGrafter"/>
</dbReference>
<evidence type="ECO:0000256" key="6">
    <source>
        <dbReference type="ARBA" id="ARBA00022824"/>
    </source>
</evidence>
<evidence type="ECO:0000256" key="10">
    <source>
        <dbReference type="ARBA" id="ARBA00023170"/>
    </source>
</evidence>
<dbReference type="GO" id="GO:0005794">
    <property type="term" value="C:Golgi apparatus"/>
    <property type="evidence" value="ECO:0007669"/>
    <property type="project" value="TreeGrafter"/>
</dbReference>
<dbReference type="GO" id="GO:0005789">
    <property type="term" value="C:endoplasmic reticulum membrane"/>
    <property type="evidence" value="ECO:0007669"/>
    <property type="project" value="UniProtKB-SubCell"/>
</dbReference>
<dbReference type="InterPro" id="IPR024156">
    <property type="entry name" value="Small_GTPase_ARF"/>
</dbReference>
<keyword evidence="5" id="KW-0547">Nucleotide-binding</keyword>
<organism evidence="12 13">
    <name type="scientific">Paralvinella palmiformis</name>
    <dbReference type="NCBI Taxonomy" id="53620"/>
    <lineage>
        <taxon>Eukaryota</taxon>
        <taxon>Metazoa</taxon>
        <taxon>Spiralia</taxon>
        <taxon>Lophotrochozoa</taxon>
        <taxon>Annelida</taxon>
        <taxon>Polychaeta</taxon>
        <taxon>Sedentaria</taxon>
        <taxon>Canalipalpata</taxon>
        <taxon>Terebellida</taxon>
        <taxon>Terebelliformia</taxon>
        <taxon>Alvinellidae</taxon>
        <taxon>Paralvinella</taxon>
    </lineage>
</organism>
<keyword evidence="10" id="KW-0675">Receptor</keyword>
<evidence type="ECO:0000313" key="12">
    <source>
        <dbReference type="EMBL" id="KAK2154051.1"/>
    </source>
</evidence>